<dbReference type="PhylomeDB" id="Q21889"/>
<dbReference type="EMBL" id="BX284604">
    <property type="protein sequence ID" value="CAA94357.2"/>
    <property type="molecule type" value="Genomic_DNA"/>
</dbReference>
<dbReference type="InParanoid" id="Q21889"/>
<dbReference type="Proteomes" id="UP000001940">
    <property type="component" value="Chromosome IV"/>
</dbReference>
<name>Q21889_CAEEL</name>
<dbReference type="eggNOG" id="ENOG502TG33">
    <property type="taxonomic scope" value="Eukaryota"/>
</dbReference>
<dbReference type="OrthoDB" id="5867315at2759"/>
<dbReference type="OMA" id="ENDISCM"/>
<dbReference type="AlphaFoldDB" id="Q21889"/>
<dbReference type="KEGG" id="cel:CELE_R102.3"/>
<dbReference type="AGR" id="WB:WBGene00011290"/>
<evidence type="ECO:0000313" key="3">
    <source>
        <dbReference type="WormBase" id="R102.3"/>
    </source>
</evidence>
<dbReference type="PIR" id="T24100">
    <property type="entry name" value="T24100"/>
</dbReference>
<proteinExistence type="predicted"/>
<dbReference type="PANTHER" id="PTHR38618">
    <property type="entry name" value="PROTEIN CBG21701-RELATED"/>
    <property type="match status" value="1"/>
</dbReference>
<dbReference type="RefSeq" id="NP_501977.2">
    <property type="nucleotide sequence ID" value="NM_069576.4"/>
</dbReference>
<sequence>METPMHDEEESDSLNTSHLSDVELDDLVTTKFVEEFKNLKIADDSLEVVRDVGSPLNQALSPIERRNSDEFLLEDHPSLVRPIKDIFQRDEAMLLKNRILDASDEILKTNFMWNMFERSKKWRNTSHSSEVSLLDSLFQMVDRRPVLLHISCSRLTENDISCMIRKSLLDVAAQPRQKTVFRVTIKTEMPLKQFLGQLAMLLSTSPTIKFECAPVTALMKNLDGSMRKFYTAEVENFAEAELGLLSMSHLSPMNASARFKFTMNEKPFVTVNVGYHSNIDQCRRQKTIVIEQTVDGTVPARRVTFGFPLVSRVEEYELDEGLPFIPLRNSTKVFDLSQHFGNVQALPKVLDLKNIVFK</sequence>
<reference evidence="1 2" key="1">
    <citation type="journal article" date="1998" name="Science">
        <title>Genome sequence of the nematode C. elegans: a platform for investigating biology.</title>
        <authorList>
            <consortium name="The C. elegans sequencing consortium"/>
            <person name="Sulson J.E."/>
            <person name="Waterston R."/>
        </authorList>
    </citation>
    <scope>NUCLEOTIDE SEQUENCE [LARGE SCALE GENOMIC DNA]</scope>
    <source>
        <strain evidence="1 2">Bristol N2</strain>
    </source>
</reference>
<protein>
    <submittedName>
        <fullName evidence="1">F-box domain-containing protein</fullName>
    </submittedName>
</protein>
<evidence type="ECO:0000313" key="1">
    <source>
        <dbReference type="EMBL" id="CAA94357.2"/>
    </source>
</evidence>
<dbReference type="STRING" id="6239.R102.3.1"/>
<dbReference type="FunCoup" id="Q21889">
    <property type="interactions" value="1522"/>
</dbReference>
<dbReference type="GeneID" id="177960"/>
<accession>Q21889</accession>
<dbReference type="HOGENOM" id="CLU_850546_0_0_1"/>
<organism evidence="1 2">
    <name type="scientific">Caenorhabditis elegans</name>
    <dbReference type="NCBI Taxonomy" id="6239"/>
    <lineage>
        <taxon>Eukaryota</taxon>
        <taxon>Metazoa</taxon>
        <taxon>Ecdysozoa</taxon>
        <taxon>Nematoda</taxon>
        <taxon>Chromadorea</taxon>
        <taxon>Rhabditida</taxon>
        <taxon>Rhabditina</taxon>
        <taxon>Rhabditomorpha</taxon>
        <taxon>Rhabditoidea</taxon>
        <taxon>Rhabditidae</taxon>
        <taxon>Peloderinae</taxon>
        <taxon>Caenorhabditis</taxon>
    </lineage>
</organism>
<dbReference type="PANTHER" id="PTHR38618:SF2">
    <property type="entry name" value="F-BOX DOMAIN-CONTAINING PROTEIN-RELATED"/>
    <property type="match status" value="1"/>
</dbReference>
<dbReference type="WormBase" id="R102.3">
    <property type="protein sequence ID" value="CE35600"/>
    <property type="gene ID" value="WBGene00011290"/>
</dbReference>
<gene>
    <name evidence="1" type="ORF">CELE_R102.3</name>
    <name evidence="1 3" type="ORF">R102.3</name>
</gene>
<dbReference type="Bgee" id="WBGene00011290">
    <property type="expression patterns" value="Expressed in adult organism and 1 other cell type or tissue"/>
</dbReference>
<keyword evidence="2" id="KW-1185">Reference proteome</keyword>
<dbReference type="UCSC" id="R102.3">
    <property type="organism name" value="c. elegans"/>
</dbReference>
<dbReference type="CTD" id="177960"/>
<dbReference type="PaxDb" id="6239-R102.3"/>
<evidence type="ECO:0000313" key="2">
    <source>
        <dbReference type="Proteomes" id="UP000001940"/>
    </source>
</evidence>